<dbReference type="OrthoDB" id="298228at2759"/>
<keyword evidence="9" id="KW-1185">Reference proteome</keyword>
<feature type="transmembrane region" description="Helical" evidence="7">
    <location>
        <begin position="50"/>
        <end position="73"/>
    </location>
</feature>
<name>A0A1R2AY57_9CILI</name>
<reference evidence="8 9" key="1">
    <citation type="submission" date="2016-11" db="EMBL/GenBank/DDBJ databases">
        <title>The macronuclear genome of Stentor coeruleus: a giant cell with tiny introns.</title>
        <authorList>
            <person name="Slabodnick M."/>
            <person name="Ruby J.G."/>
            <person name="Reiff S.B."/>
            <person name="Swart E.C."/>
            <person name="Gosai S."/>
            <person name="Prabakaran S."/>
            <person name="Witkowska E."/>
            <person name="Larue G.E."/>
            <person name="Fisher S."/>
            <person name="Freeman R.M."/>
            <person name="Gunawardena J."/>
            <person name="Chu W."/>
            <person name="Stover N.A."/>
            <person name="Gregory B.D."/>
            <person name="Nowacki M."/>
            <person name="Derisi J."/>
            <person name="Roy S.W."/>
            <person name="Marshall W.F."/>
            <person name="Sood P."/>
        </authorList>
    </citation>
    <scope>NUCLEOTIDE SEQUENCE [LARGE SCALE GENOMIC DNA]</scope>
    <source>
        <strain evidence="8">WM001</strain>
    </source>
</reference>
<evidence type="ECO:0000313" key="8">
    <source>
        <dbReference type="EMBL" id="OMJ69459.1"/>
    </source>
</evidence>
<dbReference type="Proteomes" id="UP000187209">
    <property type="component" value="Unassembled WGS sequence"/>
</dbReference>
<evidence type="ECO:0000256" key="7">
    <source>
        <dbReference type="SAM" id="Phobius"/>
    </source>
</evidence>
<keyword evidence="3 7" id="KW-0812">Transmembrane</keyword>
<evidence type="ECO:0000256" key="6">
    <source>
        <dbReference type="ARBA" id="ARBA00023136"/>
    </source>
</evidence>
<feature type="transmembrane region" description="Helical" evidence="7">
    <location>
        <begin position="12"/>
        <end position="30"/>
    </location>
</feature>
<feature type="transmembrane region" description="Helical" evidence="7">
    <location>
        <begin position="85"/>
        <end position="103"/>
    </location>
</feature>
<gene>
    <name evidence="8" type="ORF">SteCoe_32806</name>
</gene>
<evidence type="ECO:0000256" key="2">
    <source>
        <dbReference type="ARBA" id="ARBA00015652"/>
    </source>
</evidence>
<dbReference type="PANTHER" id="PTHR34341">
    <property type="entry name" value="TRANSMEMBRANE PROTEIN 107"/>
    <property type="match status" value="1"/>
</dbReference>
<comment type="subcellular location">
    <subcellularLocation>
        <location evidence="1">Membrane</location>
        <topology evidence="1">Multi-pass membrane protein</topology>
    </subcellularLocation>
</comment>
<evidence type="ECO:0000256" key="5">
    <source>
        <dbReference type="ARBA" id="ARBA00022989"/>
    </source>
</evidence>
<feature type="transmembrane region" description="Helical" evidence="7">
    <location>
        <begin position="109"/>
        <end position="130"/>
    </location>
</feature>
<dbReference type="EMBL" id="MPUH01001195">
    <property type="protein sequence ID" value="OMJ69459.1"/>
    <property type="molecule type" value="Genomic_DNA"/>
</dbReference>
<protein>
    <recommendedName>
        <fullName evidence="2">Transmembrane protein 107</fullName>
    </recommendedName>
</protein>
<dbReference type="GO" id="GO:0036038">
    <property type="term" value="C:MKS complex"/>
    <property type="evidence" value="ECO:0007669"/>
    <property type="project" value="TreeGrafter"/>
</dbReference>
<keyword evidence="5 7" id="KW-1133">Transmembrane helix</keyword>
<dbReference type="Pfam" id="PF14995">
    <property type="entry name" value="TMEM107"/>
    <property type="match status" value="1"/>
</dbReference>
<evidence type="ECO:0000256" key="1">
    <source>
        <dbReference type="ARBA" id="ARBA00004141"/>
    </source>
</evidence>
<proteinExistence type="predicted"/>
<evidence type="ECO:0000256" key="3">
    <source>
        <dbReference type="ARBA" id="ARBA00022692"/>
    </source>
</evidence>
<dbReference type="InterPro" id="IPR029248">
    <property type="entry name" value="TMEM107"/>
</dbReference>
<dbReference type="AlphaFoldDB" id="A0A1R2AY57"/>
<organism evidence="8 9">
    <name type="scientific">Stentor coeruleus</name>
    <dbReference type="NCBI Taxonomy" id="5963"/>
    <lineage>
        <taxon>Eukaryota</taxon>
        <taxon>Sar</taxon>
        <taxon>Alveolata</taxon>
        <taxon>Ciliophora</taxon>
        <taxon>Postciliodesmatophora</taxon>
        <taxon>Heterotrichea</taxon>
        <taxon>Heterotrichida</taxon>
        <taxon>Stentoridae</taxon>
        <taxon>Stentor</taxon>
    </lineage>
</organism>
<accession>A0A1R2AY57</accession>
<dbReference type="PANTHER" id="PTHR34341:SF1">
    <property type="entry name" value="TRANSMEMBRANE PROTEIN 107"/>
    <property type="match status" value="1"/>
</dbReference>
<comment type="caution">
    <text evidence="8">The sequence shown here is derived from an EMBL/GenBank/DDBJ whole genome shotgun (WGS) entry which is preliminary data.</text>
</comment>
<keyword evidence="4" id="KW-0970">Cilium biogenesis/degradation</keyword>
<dbReference type="GO" id="GO:1905515">
    <property type="term" value="P:non-motile cilium assembly"/>
    <property type="evidence" value="ECO:0007669"/>
    <property type="project" value="TreeGrafter"/>
</dbReference>
<evidence type="ECO:0000256" key="4">
    <source>
        <dbReference type="ARBA" id="ARBA00022794"/>
    </source>
</evidence>
<sequence length="139" mass="16036">MGVASETIAPAKFISCISHVIMMITLFWTYEQNLKTGLPSGYSSDEELRAKASIFACVVLSLCMEIFEIFVLFMGYSLLFDNMNLVQIIFHLFGTVITSWFILDDWDYTGIWAIWFFTIFFPFMLEVMTVSSTKAYYNS</sequence>
<dbReference type="GO" id="GO:1904491">
    <property type="term" value="P:protein localization to ciliary transition zone"/>
    <property type="evidence" value="ECO:0007669"/>
    <property type="project" value="TreeGrafter"/>
</dbReference>
<keyword evidence="6 7" id="KW-0472">Membrane</keyword>
<evidence type="ECO:0000313" key="9">
    <source>
        <dbReference type="Proteomes" id="UP000187209"/>
    </source>
</evidence>
<dbReference type="GO" id="GO:0016020">
    <property type="term" value="C:membrane"/>
    <property type="evidence" value="ECO:0007669"/>
    <property type="project" value="UniProtKB-SubCell"/>
</dbReference>